<comment type="similarity">
    <text evidence="1">Belongs to the sigma-70 factor family.</text>
</comment>
<dbReference type="Pfam" id="PF04545">
    <property type="entry name" value="Sigma70_r4"/>
    <property type="match status" value="1"/>
</dbReference>
<dbReference type="InterPro" id="IPR000943">
    <property type="entry name" value="RNA_pol_sigma70"/>
</dbReference>
<feature type="compositionally biased region" description="Basic and acidic residues" evidence="2">
    <location>
        <begin position="134"/>
        <end position="144"/>
    </location>
</feature>
<dbReference type="GO" id="GO:0006352">
    <property type="term" value="P:DNA-templated transcription initiation"/>
    <property type="evidence" value="ECO:0007669"/>
    <property type="project" value="InterPro"/>
</dbReference>
<dbReference type="PANTHER" id="PTHR30603:SF4">
    <property type="entry name" value="RNA POLYMERASE SIGMA FACTOR SIGE, CHLOROPLASTIC_MITOCHONDRIAL"/>
    <property type="match status" value="1"/>
</dbReference>
<dbReference type="AlphaFoldDB" id="A0A6A2XZA2"/>
<reference evidence="5" key="1">
    <citation type="submission" date="2019-09" db="EMBL/GenBank/DDBJ databases">
        <title>Draft genome information of white flower Hibiscus syriacus.</title>
        <authorList>
            <person name="Kim Y.-M."/>
        </authorList>
    </citation>
    <scope>NUCLEOTIDE SEQUENCE [LARGE SCALE GENOMIC DNA]</scope>
    <source>
        <strain evidence="5">YM2019G1</strain>
    </source>
</reference>
<keyword evidence="6" id="KW-1185">Reference proteome</keyword>
<feature type="region of interest" description="Disordered" evidence="2">
    <location>
        <begin position="111"/>
        <end position="147"/>
    </location>
</feature>
<dbReference type="GO" id="GO:0071482">
    <property type="term" value="P:cellular response to light stimulus"/>
    <property type="evidence" value="ECO:0007669"/>
    <property type="project" value="UniProtKB-ARBA"/>
</dbReference>
<dbReference type="InterPro" id="IPR007630">
    <property type="entry name" value="RNA_pol_sigma70_r4"/>
</dbReference>
<evidence type="ECO:0000256" key="2">
    <source>
        <dbReference type="SAM" id="MobiDB-lite"/>
    </source>
</evidence>
<sequence length="439" mass="49291">MGVVSGSSSAARTPLGLSTKFSTQRCILRKPCIVAFKADKSHNTALVMPQELNLSPVETATIHPKRRGKARKALKTANRVLTDDGSPCTMDVDYNEAAAKLESIYKLSPSTRTFDEEGGKVETKGRPLRRKKSKESDRKADNNKKGIVNESEKIDRLVRDYSASTDLVSLDWKKMKIPPVLPSTERTWLFKLMQTMKALLEAKDNLQKELGRDPTEDELAEAKNMSAAEVSKHLEVGRAARNKIIKESKDLLQPLIALNREGNSGIQHTVRAEIQRAKLELMFELHREPTDDEVIEKVGIPDPERRVHCGITDVDGVGGDHRRQPTLLRLALDDVLDSLKPKENLVIRQRYGLDGKGNRTLGEIAGNLNISREMVRKHEVKALMKLKHPARVDYLRRHVVRIVSASLAVIYISPPYILLLAHDCSFCILMILYHSHLTT</sequence>
<comment type="caution">
    <text evidence="5">The sequence shown here is derived from an EMBL/GenBank/DDBJ whole genome shotgun (WGS) entry which is preliminary data.</text>
</comment>
<dbReference type="GO" id="GO:0016987">
    <property type="term" value="F:sigma factor activity"/>
    <property type="evidence" value="ECO:0007669"/>
    <property type="project" value="UniProtKB-ARBA"/>
</dbReference>
<proteinExistence type="inferred from homology"/>
<gene>
    <name evidence="5" type="ORF">F3Y22_tig00113719pilonHSYRG00136</name>
</gene>
<dbReference type="PANTHER" id="PTHR30603">
    <property type="entry name" value="RNA POLYMERASE SIGMA FACTOR RPO"/>
    <property type="match status" value="1"/>
</dbReference>
<evidence type="ECO:0000259" key="3">
    <source>
        <dbReference type="Pfam" id="PF04539"/>
    </source>
</evidence>
<dbReference type="PRINTS" id="PR00046">
    <property type="entry name" value="SIGMA70FCT"/>
</dbReference>
<dbReference type="Gene3D" id="1.10.10.10">
    <property type="entry name" value="Winged helix-like DNA-binding domain superfamily/Winged helix DNA-binding domain"/>
    <property type="match status" value="2"/>
</dbReference>
<name>A0A6A2XZA2_HIBSY</name>
<protein>
    <submittedName>
        <fullName evidence="5">Transcription factor TRY-like isoform X1</fullName>
    </submittedName>
</protein>
<dbReference type="SUPFAM" id="SSF88659">
    <property type="entry name" value="Sigma3 and sigma4 domains of RNA polymerase sigma factors"/>
    <property type="match status" value="2"/>
</dbReference>
<dbReference type="EMBL" id="VEPZ02001716">
    <property type="protein sequence ID" value="KAE8662167.1"/>
    <property type="molecule type" value="Genomic_DNA"/>
</dbReference>
<dbReference type="InterPro" id="IPR007624">
    <property type="entry name" value="RNA_pol_sigma70_r3"/>
</dbReference>
<evidence type="ECO:0000256" key="1">
    <source>
        <dbReference type="ARBA" id="ARBA00007788"/>
    </source>
</evidence>
<accession>A0A6A2XZA2</accession>
<feature type="domain" description="RNA polymerase sigma-70 region 4" evidence="4">
    <location>
        <begin position="335"/>
        <end position="388"/>
    </location>
</feature>
<feature type="compositionally biased region" description="Basic and acidic residues" evidence="2">
    <location>
        <begin position="113"/>
        <end position="125"/>
    </location>
</feature>
<feature type="domain" description="RNA polymerase sigma-70 region 3" evidence="3">
    <location>
        <begin position="197"/>
        <end position="239"/>
    </location>
</feature>
<dbReference type="InterPro" id="IPR013324">
    <property type="entry name" value="RNA_pol_sigma_r3/r4-like"/>
</dbReference>
<organism evidence="5 6">
    <name type="scientific">Hibiscus syriacus</name>
    <name type="common">Rose of Sharon</name>
    <dbReference type="NCBI Taxonomy" id="106335"/>
    <lineage>
        <taxon>Eukaryota</taxon>
        <taxon>Viridiplantae</taxon>
        <taxon>Streptophyta</taxon>
        <taxon>Embryophyta</taxon>
        <taxon>Tracheophyta</taxon>
        <taxon>Spermatophyta</taxon>
        <taxon>Magnoliopsida</taxon>
        <taxon>eudicotyledons</taxon>
        <taxon>Gunneridae</taxon>
        <taxon>Pentapetalae</taxon>
        <taxon>rosids</taxon>
        <taxon>malvids</taxon>
        <taxon>Malvales</taxon>
        <taxon>Malvaceae</taxon>
        <taxon>Malvoideae</taxon>
        <taxon>Hibiscus</taxon>
    </lineage>
</organism>
<dbReference type="Proteomes" id="UP000436088">
    <property type="component" value="Unassembled WGS sequence"/>
</dbReference>
<evidence type="ECO:0000313" key="5">
    <source>
        <dbReference type="EMBL" id="KAE8662167.1"/>
    </source>
</evidence>
<dbReference type="InterPro" id="IPR050239">
    <property type="entry name" value="Sigma-70_RNA_pol_init_factors"/>
</dbReference>
<dbReference type="InterPro" id="IPR036388">
    <property type="entry name" value="WH-like_DNA-bd_sf"/>
</dbReference>
<evidence type="ECO:0000259" key="4">
    <source>
        <dbReference type="Pfam" id="PF04545"/>
    </source>
</evidence>
<evidence type="ECO:0000313" key="6">
    <source>
        <dbReference type="Proteomes" id="UP000436088"/>
    </source>
</evidence>
<dbReference type="Pfam" id="PF04539">
    <property type="entry name" value="Sigma70_r3"/>
    <property type="match status" value="1"/>
</dbReference>